<evidence type="ECO:0000259" key="8">
    <source>
        <dbReference type="PROSITE" id="PS50164"/>
    </source>
</evidence>
<dbReference type="Pfam" id="PF14520">
    <property type="entry name" value="HHH_5"/>
    <property type="match status" value="1"/>
</dbReference>
<dbReference type="InterPro" id="IPR050066">
    <property type="entry name" value="UvrABC_protein_C"/>
</dbReference>
<feature type="domain" description="UVR" evidence="7">
    <location>
        <begin position="208"/>
        <end position="243"/>
    </location>
</feature>
<evidence type="ECO:0000256" key="1">
    <source>
        <dbReference type="ARBA" id="ARBA00022490"/>
    </source>
</evidence>
<dbReference type="Gene3D" id="4.10.860.10">
    <property type="entry name" value="UVR domain"/>
    <property type="match status" value="1"/>
</dbReference>
<dbReference type="GO" id="GO:0006289">
    <property type="term" value="P:nucleotide-excision repair"/>
    <property type="evidence" value="ECO:0007669"/>
    <property type="project" value="UniProtKB-UniRule"/>
</dbReference>
<evidence type="ECO:0000256" key="4">
    <source>
        <dbReference type="ARBA" id="ARBA00022881"/>
    </source>
</evidence>
<dbReference type="InterPro" id="IPR047296">
    <property type="entry name" value="GIY-YIG_UvrC_Cho"/>
</dbReference>
<dbReference type="InterPro" id="IPR036876">
    <property type="entry name" value="UVR_dom_sf"/>
</dbReference>
<keyword evidence="4 6" id="KW-0267">Excision nuclease</keyword>
<sequence length="643" mass="72059">MTSYLEWRPKSSDIPTGPGVYRWLDSDGRLLYVGKAKNLRARLANYFAPLETLHERTRRMVTSAAEVTWTVVNTEREALQLEYTWIQEYSPPYNVRLKDDKSYPYMVVTLADESPRVMMTRNHKIRGARYFGPFPKVFAVTEAMSLMLQVFPIRTCNDTNYRRAMQTGKPCFAGQIGKCGGPCSQKVTIAEHRAVVDKFVHFMETYDRSVADELKREMNEAAQEFRYEDAAKLRDRIQALETLLEKSAVVLPDSADADVYGIIEDELSAAVQLFAVRNGRVRGVRGWVLDKELDVARGTLVQQILQDVYGEQAQRPAREVIVPTLPDDAEALAEVLTEIRGSRVQLKTAQRGAKVDVLRTAGINAMEALKQYKLKRTADFVARTDALNDLRDALGMSEAPLRIEAYDVSHLQGTGIVASMVVFEDGLPKKRDYRRFNIADSTDDTDSIYQTLMRRLARLDEDEAAEPVDPTAEVTVSDDPEAEGTVVAPVVQQQKFAYRPQLLLIDGGQPQVAAAARALRDSGKEGEIAIAGIAKRLEELWLPDDPFPVILPRSSEALFLVQRLRDEAHRFAITAQRRSRKTDIHTQLSEVPGIGPARTKALIRHFGSVKRLREASAQELTAVPGIGLETAKLIVRTIGKKSD</sequence>
<keyword evidence="1 6" id="KW-0963">Cytoplasm</keyword>
<dbReference type="EMBL" id="WBKB01000002">
    <property type="protein sequence ID" value="KAB1644111.1"/>
    <property type="molecule type" value="Genomic_DNA"/>
</dbReference>
<dbReference type="GO" id="GO:0005737">
    <property type="term" value="C:cytoplasm"/>
    <property type="evidence" value="ECO:0007669"/>
    <property type="project" value="UniProtKB-SubCell"/>
</dbReference>
<evidence type="ECO:0000313" key="11">
    <source>
        <dbReference type="Proteomes" id="UP000433493"/>
    </source>
</evidence>
<dbReference type="PANTHER" id="PTHR30562">
    <property type="entry name" value="UVRC/OXIDOREDUCTASE"/>
    <property type="match status" value="1"/>
</dbReference>
<gene>
    <name evidence="6 10" type="primary">uvrC</name>
    <name evidence="10" type="ORF">F8O05_04810</name>
</gene>
<comment type="similarity">
    <text evidence="6">Belongs to the UvrC family.</text>
</comment>
<dbReference type="InterPro" id="IPR001162">
    <property type="entry name" value="UvrC_RNase_H_dom"/>
</dbReference>
<dbReference type="PANTHER" id="PTHR30562:SF1">
    <property type="entry name" value="UVRABC SYSTEM PROTEIN C"/>
    <property type="match status" value="1"/>
</dbReference>
<dbReference type="Proteomes" id="UP000433493">
    <property type="component" value="Unassembled WGS sequence"/>
</dbReference>
<comment type="caution">
    <text evidence="10">The sequence shown here is derived from an EMBL/GenBank/DDBJ whole genome shotgun (WGS) entry which is preliminary data.</text>
</comment>
<protein>
    <recommendedName>
        <fullName evidence="6">UvrABC system protein C</fullName>
        <shortName evidence="6">Protein UvrC</shortName>
    </recommendedName>
    <alternativeName>
        <fullName evidence="6">Excinuclease ABC subunit C</fullName>
    </alternativeName>
</protein>
<dbReference type="Pfam" id="PF08459">
    <property type="entry name" value="UvrC_RNaseH_dom"/>
    <property type="match status" value="1"/>
</dbReference>
<dbReference type="SMART" id="SM00278">
    <property type="entry name" value="HhH1"/>
    <property type="match status" value="2"/>
</dbReference>
<dbReference type="GO" id="GO:0003677">
    <property type="term" value="F:DNA binding"/>
    <property type="evidence" value="ECO:0007669"/>
    <property type="project" value="UniProtKB-UniRule"/>
</dbReference>
<dbReference type="GO" id="GO:0009381">
    <property type="term" value="F:excinuclease ABC activity"/>
    <property type="evidence" value="ECO:0007669"/>
    <property type="project" value="UniProtKB-UniRule"/>
</dbReference>
<dbReference type="GO" id="GO:0009380">
    <property type="term" value="C:excinuclease repair complex"/>
    <property type="evidence" value="ECO:0007669"/>
    <property type="project" value="InterPro"/>
</dbReference>
<keyword evidence="3 6" id="KW-0228">DNA excision</keyword>
<dbReference type="InterPro" id="IPR001943">
    <property type="entry name" value="UVR_dom"/>
</dbReference>
<dbReference type="CDD" id="cd10434">
    <property type="entry name" value="GIY-YIG_UvrC_Cho"/>
    <property type="match status" value="1"/>
</dbReference>
<comment type="subunit">
    <text evidence="6">Interacts with UvrB in an incision complex.</text>
</comment>
<dbReference type="HAMAP" id="MF_00203">
    <property type="entry name" value="UvrC"/>
    <property type="match status" value="1"/>
</dbReference>
<feature type="domain" description="GIY-YIG" evidence="8">
    <location>
        <begin position="16"/>
        <end position="95"/>
    </location>
</feature>
<dbReference type="FunFam" id="3.40.1440.10:FF:000001">
    <property type="entry name" value="UvrABC system protein C"/>
    <property type="match status" value="1"/>
</dbReference>
<keyword evidence="5 6" id="KW-0234">DNA repair</keyword>
<dbReference type="AlphaFoldDB" id="A0A7J5BD54"/>
<dbReference type="Pfam" id="PF02151">
    <property type="entry name" value="UVR"/>
    <property type="match status" value="1"/>
</dbReference>
<dbReference type="InterPro" id="IPR000305">
    <property type="entry name" value="GIY-YIG_endonuc"/>
</dbReference>
<evidence type="ECO:0000313" key="10">
    <source>
        <dbReference type="EMBL" id="KAB1644111.1"/>
    </source>
</evidence>
<keyword evidence="11" id="KW-1185">Reference proteome</keyword>
<dbReference type="OrthoDB" id="9804933at2"/>
<dbReference type="Gene3D" id="3.30.420.340">
    <property type="entry name" value="UvrC, RNAse H endonuclease domain"/>
    <property type="match status" value="1"/>
</dbReference>
<reference evidence="10 11" key="1">
    <citation type="submission" date="2019-09" db="EMBL/GenBank/DDBJ databases">
        <title>Phylogeny of genus Pseudoclavibacter and closely related genus.</title>
        <authorList>
            <person name="Li Y."/>
        </authorList>
    </citation>
    <scope>NUCLEOTIDE SEQUENCE [LARGE SCALE GENOMIC DNA]</scope>
    <source>
        <strain evidence="10 11">KCTC 13959</strain>
    </source>
</reference>
<dbReference type="GO" id="GO:0009432">
    <property type="term" value="P:SOS response"/>
    <property type="evidence" value="ECO:0007669"/>
    <property type="project" value="UniProtKB-UniRule"/>
</dbReference>
<dbReference type="SUPFAM" id="SSF82771">
    <property type="entry name" value="GIY-YIG endonuclease"/>
    <property type="match status" value="1"/>
</dbReference>
<proteinExistence type="inferred from homology"/>
<dbReference type="NCBIfam" id="TIGR00194">
    <property type="entry name" value="uvrC"/>
    <property type="match status" value="1"/>
</dbReference>
<dbReference type="InterPro" id="IPR003583">
    <property type="entry name" value="Hlx-hairpin-Hlx_DNA-bd_motif"/>
</dbReference>
<evidence type="ECO:0000259" key="9">
    <source>
        <dbReference type="PROSITE" id="PS50165"/>
    </source>
</evidence>
<comment type="subcellular location">
    <subcellularLocation>
        <location evidence="6">Cytoplasm</location>
    </subcellularLocation>
</comment>
<keyword evidence="2 6" id="KW-0227">DNA damage</keyword>
<dbReference type="InterPro" id="IPR004791">
    <property type="entry name" value="UvrC"/>
</dbReference>
<dbReference type="Gene3D" id="1.10.150.20">
    <property type="entry name" value="5' to 3' exonuclease, C-terminal subdomain"/>
    <property type="match status" value="1"/>
</dbReference>
<dbReference type="NCBIfam" id="NF001824">
    <property type="entry name" value="PRK00558.1-5"/>
    <property type="match status" value="1"/>
</dbReference>
<dbReference type="SUPFAM" id="SSF46600">
    <property type="entry name" value="C-terminal UvrC-binding domain of UvrB"/>
    <property type="match status" value="1"/>
</dbReference>
<organism evidence="10 11">
    <name type="scientific">Gulosibacter chungangensis</name>
    <dbReference type="NCBI Taxonomy" id="979746"/>
    <lineage>
        <taxon>Bacteria</taxon>
        <taxon>Bacillati</taxon>
        <taxon>Actinomycetota</taxon>
        <taxon>Actinomycetes</taxon>
        <taxon>Micrococcales</taxon>
        <taxon>Microbacteriaceae</taxon>
        <taxon>Gulosibacter</taxon>
    </lineage>
</organism>
<comment type="function">
    <text evidence="6">The UvrABC repair system catalyzes the recognition and processing of DNA lesions. UvrC both incises the 5' and 3' sides of the lesion. The N-terminal half is responsible for the 3' incision and the C-terminal half is responsible for the 5' incision.</text>
</comment>
<dbReference type="InterPro" id="IPR035901">
    <property type="entry name" value="GIY-YIG_endonuc_sf"/>
</dbReference>
<accession>A0A7J5BD54</accession>
<dbReference type="Gene3D" id="3.40.1440.10">
    <property type="entry name" value="GIY-YIG endonuclease"/>
    <property type="match status" value="1"/>
</dbReference>
<name>A0A7J5BD54_9MICO</name>
<keyword evidence="6" id="KW-0742">SOS response</keyword>
<feature type="domain" description="UvrC family homology region profile" evidence="9">
    <location>
        <begin position="259"/>
        <end position="519"/>
    </location>
</feature>
<dbReference type="InterPro" id="IPR038476">
    <property type="entry name" value="UvrC_RNase_H_dom_sf"/>
</dbReference>
<dbReference type="Pfam" id="PF22920">
    <property type="entry name" value="UvrC_RNaseH"/>
    <property type="match status" value="1"/>
</dbReference>
<dbReference type="Pfam" id="PF01541">
    <property type="entry name" value="GIY-YIG"/>
    <property type="match status" value="1"/>
</dbReference>
<evidence type="ECO:0000256" key="5">
    <source>
        <dbReference type="ARBA" id="ARBA00023204"/>
    </source>
</evidence>
<dbReference type="RefSeq" id="WP_158051614.1">
    <property type="nucleotide sequence ID" value="NZ_WBKB01000002.1"/>
</dbReference>
<dbReference type="PROSITE" id="PS50165">
    <property type="entry name" value="UVRC"/>
    <property type="match status" value="1"/>
</dbReference>
<evidence type="ECO:0000259" key="7">
    <source>
        <dbReference type="PROSITE" id="PS50151"/>
    </source>
</evidence>
<dbReference type="PROSITE" id="PS50151">
    <property type="entry name" value="UVR"/>
    <property type="match status" value="1"/>
</dbReference>
<dbReference type="PROSITE" id="PS50164">
    <property type="entry name" value="GIY_YIG"/>
    <property type="match status" value="1"/>
</dbReference>
<dbReference type="SUPFAM" id="SSF47781">
    <property type="entry name" value="RuvA domain 2-like"/>
    <property type="match status" value="1"/>
</dbReference>
<evidence type="ECO:0000256" key="6">
    <source>
        <dbReference type="HAMAP-Rule" id="MF_00203"/>
    </source>
</evidence>
<dbReference type="InterPro" id="IPR010994">
    <property type="entry name" value="RuvA_2-like"/>
</dbReference>
<evidence type="ECO:0000256" key="2">
    <source>
        <dbReference type="ARBA" id="ARBA00022763"/>
    </source>
</evidence>
<dbReference type="SMART" id="SM00465">
    <property type="entry name" value="GIYc"/>
    <property type="match status" value="1"/>
</dbReference>
<evidence type="ECO:0000256" key="3">
    <source>
        <dbReference type="ARBA" id="ARBA00022769"/>
    </source>
</evidence>